<feature type="chain" id="PRO_5045288457" evidence="1">
    <location>
        <begin position="21"/>
        <end position="549"/>
    </location>
</feature>
<comment type="caution">
    <text evidence="2">The sequence shown here is derived from an EMBL/GenBank/DDBJ whole genome shotgun (WGS) entry which is preliminary data.</text>
</comment>
<keyword evidence="3" id="KW-1185">Reference proteome</keyword>
<dbReference type="Proteomes" id="UP001143362">
    <property type="component" value="Unassembled WGS sequence"/>
</dbReference>
<gene>
    <name evidence="2" type="ORF">EYC98_19605</name>
</gene>
<dbReference type="InterPro" id="IPR010727">
    <property type="entry name" value="DUF1302"/>
</dbReference>
<dbReference type="Pfam" id="PF06980">
    <property type="entry name" value="DUF1302"/>
    <property type="match status" value="1"/>
</dbReference>
<keyword evidence="1" id="KW-0732">Signal</keyword>
<evidence type="ECO:0000256" key="1">
    <source>
        <dbReference type="SAM" id="SignalP"/>
    </source>
</evidence>
<dbReference type="RefSeq" id="WP_279247104.1">
    <property type="nucleotide sequence ID" value="NZ_SHNN01000005.1"/>
</dbReference>
<proteinExistence type="predicted"/>
<dbReference type="EMBL" id="SHNN01000005">
    <property type="protein sequence ID" value="MCX2983074.1"/>
    <property type="molecule type" value="Genomic_DNA"/>
</dbReference>
<dbReference type="PROSITE" id="PS51257">
    <property type="entry name" value="PROKAR_LIPOPROTEIN"/>
    <property type="match status" value="1"/>
</dbReference>
<feature type="signal peptide" evidence="1">
    <location>
        <begin position="1"/>
        <end position="20"/>
    </location>
</feature>
<organism evidence="2 3">
    <name type="scientific">Candidatus Litorirhabdus singularis</name>
    <dbReference type="NCBI Taxonomy" id="2518993"/>
    <lineage>
        <taxon>Bacteria</taxon>
        <taxon>Pseudomonadati</taxon>
        <taxon>Pseudomonadota</taxon>
        <taxon>Gammaproteobacteria</taxon>
        <taxon>Cellvibrionales</taxon>
        <taxon>Halieaceae</taxon>
        <taxon>Candidatus Litorirhabdus</taxon>
    </lineage>
</organism>
<protein>
    <submittedName>
        <fullName evidence="2">DUF1302 family protein</fullName>
    </submittedName>
</protein>
<reference evidence="2" key="1">
    <citation type="submission" date="2019-02" db="EMBL/GenBank/DDBJ databases">
        <authorList>
            <person name="Li S.-H."/>
        </authorList>
    </citation>
    <scope>NUCLEOTIDE SEQUENCE</scope>
    <source>
        <strain evidence="2">IMCC14734</strain>
    </source>
</reference>
<name>A0ABT3TM25_9GAMM</name>
<evidence type="ECO:0000313" key="3">
    <source>
        <dbReference type="Proteomes" id="UP001143362"/>
    </source>
</evidence>
<sequence length="549" mass="60999">MMLRKVLPWLVLGLSCPVSALDFTFDNGVSVALDSTLTWGAQWRTEGRDDSITGSEFVNRLQDEPFLPLTDPEYSQAQTVLLNSNDGNNNFDKGLVSHRVTLLADLDINWENYGLFVRGKAFYDQVYQDNDTNLSGDDFRSYNSGTLYGGDAQPGEFPEQTQRRHGRQIEILDIFGYATWELPGDRLFDLRVGRQVINWGESTFYQGINSIQNRADQFAANTPGVEIREIFLPTGSVYAQIDVIPSLTLEAYYQYEWLENDLNGVGSYFATNDQVGPGSHAFLIPTPNSVLVPEEIRGNEFNLRGVLRTPDDNASDSGQWGMALHYVTEGGWDWGLYHAVGHDKKPSFVLEYIDVPGSPQPVPLTYNLRYYEDIRGNAVSFTTVVGNTNVQGEISLLDGTPMVNAAGDPEREKLAKLQVGGTHLYGPSFLADSVTLTFEGFYATVTSADSDELIGDDSALGYSLLADVAYNNVAQGWDLSIPIYFKHDVKGLIQEIQSFEKSKVLSLGLKGTYLNNLTVNMAYSFYFGGGDNNLLQDRDNVALNIKYGF</sequence>
<accession>A0ABT3TM25</accession>
<evidence type="ECO:0000313" key="2">
    <source>
        <dbReference type="EMBL" id="MCX2983074.1"/>
    </source>
</evidence>